<dbReference type="OrthoDB" id="9035317at2"/>
<proteinExistence type="predicted"/>
<protein>
    <recommendedName>
        <fullName evidence="3">DUF4926 domain-containing protein</fullName>
    </recommendedName>
</protein>
<dbReference type="AlphaFoldDB" id="A0A2N7WJ35"/>
<evidence type="ECO:0008006" key="3">
    <source>
        <dbReference type="Google" id="ProtNLM"/>
    </source>
</evidence>
<organism evidence="1 2">
    <name type="scientific">Trinickia symbiotica</name>
    <dbReference type="NCBI Taxonomy" id="863227"/>
    <lineage>
        <taxon>Bacteria</taxon>
        <taxon>Pseudomonadati</taxon>
        <taxon>Pseudomonadota</taxon>
        <taxon>Betaproteobacteria</taxon>
        <taxon>Burkholderiales</taxon>
        <taxon>Burkholderiaceae</taxon>
        <taxon>Trinickia</taxon>
    </lineage>
</organism>
<dbReference type="Proteomes" id="UP000235777">
    <property type="component" value="Unassembled WGS sequence"/>
</dbReference>
<evidence type="ECO:0000313" key="1">
    <source>
        <dbReference type="EMBL" id="PMS29432.1"/>
    </source>
</evidence>
<sequence length="73" mass="7915">MNVMKENDTFVLSKSVEATVIGERRTLVLPVGTVVTVVLVFGDPNVPAAYEVEAFFPKEDVYALATVEARDVG</sequence>
<dbReference type="EMBL" id="PNYC01000046">
    <property type="protein sequence ID" value="PMS29432.1"/>
    <property type="molecule type" value="Genomic_DNA"/>
</dbReference>
<reference evidence="1 2" key="1">
    <citation type="submission" date="2018-01" db="EMBL/GenBank/DDBJ databases">
        <title>Whole genome analyses suggest that Burkholderia sensu lato contains two further novel genera in the rhizoxinica-symbiotica group Mycetohabitans gen. nov., and Trinickia gen. nov.: implications for the evolution of diazotrophy and nodulation in the Burkholderiaceae.</title>
        <authorList>
            <person name="Estrada-de los Santos P."/>
            <person name="Palmer M."/>
            <person name="Chavez-Ramirez B."/>
            <person name="Beukes C."/>
            <person name="Steenkamp E.T."/>
            <person name="Hirsch A.M."/>
            <person name="Manyaka P."/>
            <person name="Maluk M."/>
            <person name="Lafos M."/>
            <person name="Crook M."/>
            <person name="Gross E."/>
            <person name="Simon M.F."/>
            <person name="Bueno dos Reis Junior F."/>
            <person name="Poole P.S."/>
            <person name="Venter S.N."/>
            <person name="James E.K."/>
        </authorList>
    </citation>
    <scope>NUCLEOTIDE SEQUENCE [LARGE SCALE GENOMIC DNA]</scope>
    <source>
        <strain evidence="1 2">JPY 581</strain>
    </source>
</reference>
<accession>A0A2N7WJ35</accession>
<evidence type="ECO:0000313" key="2">
    <source>
        <dbReference type="Proteomes" id="UP000235777"/>
    </source>
</evidence>
<dbReference type="RefSeq" id="WP_018443589.1">
    <property type="nucleotide sequence ID" value="NZ_KB890212.1"/>
</dbReference>
<comment type="caution">
    <text evidence="1">The sequence shown here is derived from an EMBL/GenBank/DDBJ whole genome shotgun (WGS) entry which is preliminary data.</text>
</comment>
<keyword evidence="2" id="KW-1185">Reference proteome</keyword>
<gene>
    <name evidence="1" type="ORF">C0Z20_30825</name>
</gene>
<name>A0A2N7WJ35_9BURK</name>